<keyword evidence="2" id="KW-1185">Reference proteome</keyword>
<organism evidence="1 2">
    <name type="scientific">Vibrio phage ValKK3</name>
    <dbReference type="NCBI Taxonomy" id="1610855"/>
    <lineage>
        <taxon>Viruses</taxon>
        <taxon>Duplodnaviria</taxon>
        <taxon>Heunggongvirae</taxon>
        <taxon>Uroviricota</taxon>
        <taxon>Caudoviricetes</taxon>
        <taxon>Pantevenvirales</taxon>
        <taxon>Straboviridae</taxon>
        <taxon>Schizotequatrovirus</taxon>
        <taxon>Schizotequatrovirus valkk3</taxon>
    </lineage>
</organism>
<reference evidence="1 2" key="1">
    <citation type="journal article" date="2016" name="Genom Data">
        <title>Complete genome sequence of a giant Vibrio phage ValKK3 infecting Vibrio alginolyticus.</title>
        <authorList>
            <person name="Lal T.M."/>
            <person name="Sano M."/>
            <person name="Hatai K."/>
            <person name="Ransangan J."/>
        </authorList>
    </citation>
    <scope>NUCLEOTIDE SEQUENCE [LARGE SCALE GENOMIC DNA]</scope>
</reference>
<dbReference type="RefSeq" id="YP_009201278.1">
    <property type="nucleotide sequence ID" value="NC_028829.1"/>
</dbReference>
<dbReference type="Proteomes" id="UP000202888">
    <property type="component" value="Segment"/>
</dbReference>
<evidence type="ECO:0000313" key="1">
    <source>
        <dbReference type="EMBL" id="AJT61016.1"/>
    </source>
</evidence>
<protein>
    <submittedName>
        <fullName evidence="1">Uncharacterized protein</fullName>
    </submittedName>
</protein>
<dbReference type="KEGG" id="vg:26628501"/>
<dbReference type="GeneID" id="26628501"/>
<sequence length="89" mass="10054">MHFVFQDGEPMQVGDPNVFIKKLQEEFLPALQKKLEEDPKNRGGKIVYVGPSKTDTIQGLDVQISDKNGVVSTFYLNPFTQTFAPVFYS</sequence>
<dbReference type="OrthoDB" id="24463at10239"/>
<dbReference type="EMBL" id="KP671755">
    <property type="protein sequence ID" value="AJT61016.1"/>
    <property type="molecule type" value="Genomic_DNA"/>
</dbReference>
<evidence type="ECO:0000313" key="2">
    <source>
        <dbReference type="Proteomes" id="UP000202888"/>
    </source>
</evidence>
<name>A0A0D4DB27_9CAUD</name>
<proteinExistence type="predicted"/>
<accession>A0A0D4DB27</accession>